<name>A0A8H3QZQ5_9GLOM</name>
<protein>
    <submittedName>
        <fullName evidence="1">Uncharacterized protein</fullName>
    </submittedName>
</protein>
<comment type="caution">
    <text evidence="1">The sequence shown here is derived from an EMBL/GenBank/DDBJ whole genome shotgun (WGS) entry which is preliminary data.</text>
</comment>
<organism evidence="1 2">
    <name type="scientific">Rhizophagus clarus</name>
    <dbReference type="NCBI Taxonomy" id="94130"/>
    <lineage>
        <taxon>Eukaryota</taxon>
        <taxon>Fungi</taxon>
        <taxon>Fungi incertae sedis</taxon>
        <taxon>Mucoromycota</taxon>
        <taxon>Glomeromycotina</taxon>
        <taxon>Glomeromycetes</taxon>
        <taxon>Glomerales</taxon>
        <taxon>Glomeraceae</taxon>
        <taxon>Rhizophagus</taxon>
    </lineage>
</organism>
<dbReference type="Proteomes" id="UP000615446">
    <property type="component" value="Unassembled WGS sequence"/>
</dbReference>
<dbReference type="AlphaFoldDB" id="A0A8H3QZQ5"/>
<dbReference type="EMBL" id="BLAL01000262">
    <property type="protein sequence ID" value="GES98133.1"/>
    <property type="molecule type" value="Genomic_DNA"/>
</dbReference>
<sequence length="132" mass="15802">MINNYIDRREHDFEDKQTRLLNSILNQKPQKIHIDKLLIYDDQLNSSLITDPHTIDQLTLFWVNIYATKLKSEDHKTQLTRPITKEEFLHVIFPLLHKALDPNGITYEIWKHYLYIIIIFNNILLTDHIPAQ</sequence>
<gene>
    <name evidence="1" type="ORF">RCL2_002469600</name>
</gene>
<proteinExistence type="predicted"/>
<reference evidence="1" key="1">
    <citation type="submission" date="2019-10" db="EMBL/GenBank/DDBJ databases">
        <title>Conservation and host-specific expression of non-tandemly repeated heterogenous ribosome RNA gene in arbuscular mycorrhizal fungi.</title>
        <authorList>
            <person name="Maeda T."/>
            <person name="Kobayashi Y."/>
            <person name="Nakagawa T."/>
            <person name="Ezawa T."/>
            <person name="Yamaguchi K."/>
            <person name="Bino T."/>
            <person name="Nishimoto Y."/>
            <person name="Shigenobu S."/>
            <person name="Kawaguchi M."/>
        </authorList>
    </citation>
    <scope>NUCLEOTIDE SEQUENCE</scope>
    <source>
        <strain evidence="1">HR1</strain>
    </source>
</reference>
<evidence type="ECO:0000313" key="1">
    <source>
        <dbReference type="EMBL" id="GES98133.1"/>
    </source>
</evidence>
<evidence type="ECO:0000313" key="2">
    <source>
        <dbReference type="Proteomes" id="UP000615446"/>
    </source>
</evidence>
<accession>A0A8H3QZQ5</accession>